<feature type="transmembrane region" description="Helical" evidence="1">
    <location>
        <begin position="242"/>
        <end position="262"/>
    </location>
</feature>
<dbReference type="EMBL" id="VZCC01000020">
    <property type="protein sequence ID" value="MQN83192.1"/>
    <property type="molecule type" value="Genomic_DNA"/>
</dbReference>
<protein>
    <submittedName>
        <fullName evidence="2">Oligosaccharide repeat unit polymerase</fullName>
    </submittedName>
</protein>
<feature type="transmembrane region" description="Helical" evidence="1">
    <location>
        <begin position="344"/>
        <end position="362"/>
    </location>
</feature>
<feature type="transmembrane region" description="Helical" evidence="1">
    <location>
        <begin position="70"/>
        <end position="90"/>
    </location>
</feature>
<feature type="transmembrane region" description="Helical" evidence="1">
    <location>
        <begin position="211"/>
        <end position="230"/>
    </location>
</feature>
<feature type="transmembrane region" description="Helical" evidence="1">
    <location>
        <begin position="102"/>
        <end position="122"/>
    </location>
</feature>
<comment type="caution">
    <text evidence="2">The sequence shown here is derived from an EMBL/GenBank/DDBJ whole genome shotgun (WGS) entry which is preliminary data.</text>
</comment>
<accession>A0AA90ZTP8</accession>
<gene>
    <name evidence="2" type="ORF">F7D74_04115</name>
</gene>
<sequence>MQETTINNILACSYLLLWVATFIWYHFKHHSIDAGSGIIFMYILYGIISIDSLNDPIFSMSFNNLTLFPYIYLYGMMMLAILPIINNHFHPTTKIADPNTRILNYLSIMIIICGLLLIPNIISNFGTGIVKLFTDTDAGKDAYMESAKGAEDTGAAISNIPAVIFNAFSDIAIFLAMYYMTLNSKKIITSLLWCTVGIGILMPVINGQRTGVITSVLTIFGGYLLFKKYLDKKVNLIFKRVGIISIALIMLPVGAITVSRFGDRAGGTITSFLNWYIGQGSLYFNNYGLDPGGTRNGERTANLFLRIIKSDVPKNYVERRQKYPNLEIDDYYFTTFVGDFTIDYGPIIAVIIFLVIYGWMYYKTKTRTDSITLHQLLLLYITMCVSMQGGMYLFNYSDTANLKIITYIFLYGYLRYHEVLLKRFPLNTKQKEIKK</sequence>
<dbReference type="AlphaFoldDB" id="A0AA90ZTP8"/>
<feature type="transmembrane region" description="Helical" evidence="1">
    <location>
        <begin position="400"/>
        <end position="416"/>
    </location>
</feature>
<evidence type="ECO:0000256" key="1">
    <source>
        <dbReference type="SAM" id="Phobius"/>
    </source>
</evidence>
<evidence type="ECO:0000313" key="3">
    <source>
        <dbReference type="Proteomes" id="UP000421408"/>
    </source>
</evidence>
<feature type="transmembrane region" description="Helical" evidence="1">
    <location>
        <begin position="187"/>
        <end position="205"/>
    </location>
</feature>
<feature type="transmembrane region" description="Helical" evidence="1">
    <location>
        <begin position="6"/>
        <end position="25"/>
    </location>
</feature>
<dbReference type="Proteomes" id="UP000421408">
    <property type="component" value="Unassembled WGS sequence"/>
</dbReference>
<dbReference type="NCBIfam" id="TIGR04370">
    <property type="entry name" value="glyco_rpt_poly"/>
    <property type="match status" value="1"/>
</dbReference>
<organism evidence="2 3">
    <name type="scientific">Segatella copri</name>
    <dbReference type="NCBI Taxonomy" id="165179"/>
    <lineage>
        <taxon>Bacteria</taxon>
        <taxon>Pseudomonadati</taxon>
        <taxon>Bacteroidota</taxon>
        <taxon>Bacteroidia</taxon>
        <taxon>Bacteroidales</taxon>
        <taxon>Prevotellaceae</taxon>
        <taxon>Segatella</taxon>
    </lineage>
</organism>
<proteinExistence type="predicted"/>
<keyword evidence="1" id="KW-0472">Membrane</keyword>
<name>A0AA90ZTP8_9BACT</name>
<keyword evidence="1" id="KW-0812">Transmembrane</keyword>
<feature type="transmembrane region" description="Helical" evidence="1">
    <location>
        <begin position="374"/>
        <end position="394"/>
    </location>
</feature>
<reference evidence="3" key="1">
    <citation type="submission" date="2019-09" db="EMBL/GenBank/DDBJ databases">
        <title>Distinct polysaccharide growth profiles of human intestinal Prevotella copri isolates.</title>
        <authorList>
            <person name="Fehlner-Peach H."/>
            <person name="Magnabosco C."/>
            <person name="Raghavan V."/>
            <person name="Scher J.U."/>
            <person name="Tett A."/>
            <person name="Cox L.M."/>
            <person name="Gottsegen C."/>
            <person name="Watters A."/>
            <person name="Wiltshire- Gordon J.D."/>
            <person name="Segata N."/>
            <person name="Bonneau R."/>
            <person name="Littman D.R."/>
        </authorList>
    </citation>
    <scope>NUCLEOTIDE SEQUENCE [LARGE SCALE GENOMIC DNA]</scope>
    <source>
        <strain evidence="3">iAA108</strain>
    </source>
</reference>
<evidence type="ECO:0000313" key="2">
    <source>
        <dbReference type="EMBL" id="MQN83192.1"/>
    </source>
</evidence>
<feature type="transmembrane region" description="Helical" evidence="1">
    <location>
        <begin position="160"/>
        <end position="180"/>
    </location>
</feature>
<keyword evidence="1" id="KW-1133">Transmembrane helix</keyword>
<feature type="transmembrane region" description="Helical" evidence="1">
    <location>
        <begin position="32"/>
        <end position="50"/>
    </location>
</feature>
<dbReference type="RefSeq" id="WP_153118457.1">
    <property type="nucleotide sequence ID" value="NZ_VZCC01000020.1"/>
</dbReference>